<protein>
    <submittedName>
        <fullName evidence="1">Putative thioredoxin</fullName>
    </submittedName>
</protein>
<reference evidence="1 2" key="1">
    <citation type="journal article" date="2014" name="Virology">
        <title>The complete genome sequence of the Alphaentomopoxvirus Anomala cuprea entomopoxvirus, including its terminal hairpin loop sequences, suggests a potentially unique mode of apoptosis inhibition and mode of DNA replication.</title>
        <authorList>
            <person name="Mitsuhashi W."/>
            <person name="Miyamoto K."/>
            <person name="Wada S."/>
        </authorList>
    </citation>
    <scope>NUCLEOTIDE SEQUENCE [LARGE SCALE GENOMIC DNA]</scope>
    <source>
        <strain evidence="1">CV6M</strain>
    </source>
</reference>
<evidence type="ECO:0000313" key="2">
    <source>
        <dbReference type="Proteomes" id="UP000174145"/>
    </source>
</evidence>
<sequence length="70" mass="8316">MEEKMFYMPPLCKTCNKLNPNHVLILKDNYAISYDKFNKLDSKISTFIKNESGGINRYPIKLYVKNGYYR</sequence>
<dbReference type="KEGG" id="vg:18263596"/>
<evidence type="ECO:0000313" key="1">
    <source>
        <dbReference type="EMBL" id="BAO49527.1"/>
    </source>
</evidence>
<dbReference type="RefSeq" id="YP_009001640.1">
    <property type="nucleotide sequence ID" value="NC_023426.1"/>
</dbReference>
<dbReference type="Proteomes" id="UP000174145">
    <property type="component" value="Segment"/>
</dbReference>
<name>W6JIY2_9POXV</name>
<accession>W6JIY2</accession>
<dbReference type="GeneID" id="18263596"/>
<organism evidence="1 2">
    <name type="scientific">Alphaentomopoxvirus acuprea</name>
    <dbReference type="NCBI Taxonomy" id="62099"/>
    <lineage>
        <taxon>Viruses</taxon>
        <taxon>Varidnaviria</taxon>
        <taxon>Bamfordvirae</taxon>
        <taxon>Nucleocytoviricota</taxon>
        <taxon>Pokkesviricetes</taxon>
        <taxon>Chitovirales</taxon>
        <taxon>Poxviridae</taxon>
        <taxon>Entomopoxvirinae</taxon>
        <taxon>Alphaentomopoxvirus</taxon>
    </lineage>
</organism>
<proteinExistence type="predicted"/>
<dbReference type="OrthoDB" id="24408at10239"/>
<keyword evidence="2" id="KW-1185">Reference proteome</keyword>
<dbReference type="EMBL" id="AP013055">
    <property type="protein sequence ID" value="BAO49527.1"/>
    <property type="molecule type" value="Genomic_DNA"/>
</dbReference>